<evidence type="ECO:0000256" key="1">
    <source>
        <dbReference type="ARBA" id="ARBA00004196"/>
    </source>
</evidence>
<evidence type="ECO:0000256" key="3">
    <source>
        <dbReference type="ARBA" id="ARBA00023157"/>
    </source>
</evidence>
<keyword evidence="4" id="KW-0676">Redox-active center</keyword>
<dbReference type="InterPro" id="IPR036249">
    <property type="entry name" value="Thioredoxin-like_sf"/>
</dbReference>
<dbReference type="RefSeq" id="WP_006283877.1">
    <property type="nucleotide sequence ID" value="NZ_BPTR01000001.1"/>
</dbReference>
<keyword evidence="2" id="KW-0201">Cytochrome c-type biogenesis</keyword>
<dbReference type="InterPro" id="IPR013766">
    <property type="entry name" value="Thioredoxin_domain"/>
</dbReference>
<dbReference type="GO" id="GO:0030313">
    <property type="term" value="C:cell envelope"/>
    <property type="evidence" value="ECO:0007669"/>
    <property type="project" value="UniProtKB-SubCell"/>
</dbReference>
<evidence type="ECO:0000313" key="8">
    <source>
        <dbReference type="EMBL" id="GJG28327.1"/>
    </source>
</evidence>
<sequence>MNTKLKSILAFTGMMMILPVNAQQIIVETADTTITSNHLFTTPNGEYTQLAFNAKGVATYSCNTIKEKANTTLILQDGTMYVMVCEPKKTQKLKLERNKTGKVIGKLSGANADMAELFTEYTKFSPVMDYNEETSPADIKKKSTEASNKLDEQYKRLVILAKKLKNKEDVEQNLVDIEKAYLKNRLSLLENEDYLTHRDPREDNRVMQLVAEIDPNDTLSLSNDLITSFIYAHFPERITKDMSAENYGIGYINTVDKYVTNKKIRDLLMEGIINNMLGTTTPFNIDAFWQVAKEKVDHSIIERFQYIVDAKKNTKAGMKCPDITFSDAEGNKHHLSEFKGKLVYIDLWATWCGPCAMEIPKLAKHIEEYQGNNKVEFISISLDENMKAWKNRIAKEKLQWPQFIANAEENKMISKTFGVMSIPRFLLINADGTINDADAFRPSDEKFKEKLDAALQ</sequence>
<protein>
    <recommendedName>
        <fullName evidence="7">Thioredoxin domain-containing protein</fullName>
    </recommendedName>
</protein>
<dbReference type="InterPro" id="IPR013740">
    <property type="entry name" value="Redoxin"/>
</dbReference>
<dbReference type="PANTHER" id="PTHR42852:SF6">
    <property type="entry name" value="THIOL:DISULFIDE INTERCHANGE PROTEIN DSBE"/>
    <property type="match status" value="1"/>
</dbReference>
<evidence type="ECO:0000256" key="4">
    <source>
        <dbReference type="ARBA" id="ARBA00023284"/>
    </source>
</evidence>
<accession>A0AA37MLX9</accession>
<proteinExistence type="predicted"/>
<dbReference type="InterPro" id="IPR050553">
    <property type="entry name" value="Thioredoxin_ResA/DsbE_sf"/>
</dbReference>
<keyword evidence="3" id="KW-1015">Disulfide bond</keyword>
<dbReference type="GO" id="GO:0016491">
    <property type="term" value="F:oxidoreductase activity"/>
    <property type="evidence" value="ECO:0007669"/>
    <property type="project" value="InterPro"/>
</dbReference>
<evidence type="ECO:0000256" key="6">
    <source>
        <dbReference type="SAM" id="SignalP"/>
    </source>
</evidence>
<evidence type="ECO:0000313" key="9">
    <source>
        <dbReference type="Proteomes" id="UP000887043"/>
    </source>
</evidence>
<evidence type="ECO:0000259" key="7">
    <source>
        <dbReference type="PROSITE" id="PS51352"/>
    </source>
</evidence>
<organism evidence="8 9">
    <name type="scientific">Segatella bryantii</name>
    <name type="common">Prevotella bryantii</name>
    <dbReference type="NCBI Taxonomy" id="77095"/>
    <lineage>
        <taxon>Bacteria</taxon>
        <taxon>Pseudomonadati</taxon>
        <taxon>Bacteroidota</taxon>
        <taxon>Bacteroidia</taxon>
        <taxon>Bacteroidales</taxon>
        <taxon>Prevotellaceae</taxon>
        <taxon>Segatella</taxon>
    </lineage>
</organism>
<keyword evidence="5" id="KW-0175">Coiled coil</keyword>
<feature type="domain" description="Thioredoxin" evidence="7">
    <location>
        <begin position="314"/>
        <end position="456"/>
    </location>
</feature>
<feature type="coiled-coil region" evidence="5">
    <location>
        <begin position="147"/>
        <end position="180"/>
    </location>
</feature>
<dbReference type="GO" id="GO:0017004">
    <property type="term" value="P:cytochrome complex assembly"/>
    <property type="evidence" value="ECO:0007669"/>
    <property type="project" value="UniProtKB-KW"/>
</dbReference>
<evidence type="ECO:0000256" key="2">
    <source>
        <dbReference type="ARBA" id="ARBA00022748"/>
    </source>
</evidence>
<dbReference type="AlphaFoldDB" id="A0AA37MLX9"/>
<dbReference type="SUPFAM" id="SSF52833">
    <property type="entry name" value="Thioredoxin-like"/>
    <property type="match status" value="1"/>
</dbReference>
<name>A0AA37MLX9_SEGBR</name>
<feature type="signal peptide" evidence="6">
    <location>
        <begin position="1"/>
        <end position="22"/>
    </location>
</feature>
<keyword evidence="6" id="KW-0732">Signal</keyword>
<dbReference type="EMBL" id="BPTR01000001">
    <property type="protein sequence ID" value="GJG28327.1"/>
    <property type="molecule type" value="Genomic_DNA"/>
</dbReference>
<comment type="subcellular location">
    <subcellularLocation>
        <location evidence="1">Cell envelope</location>
    </subcellularLocation>
</comment>
<comment type="caution">
    <text evidence="8">The sequence shown here is derived from an EMBL/GenBank/DDBJ whole genome shotgun (WGS) entry which is preliminary data.</text>
</comment>
<dbReference type="Gene3D" id="3.40.30.10">
    <property type="entry name" value="Glutaredoxin"/>
    <property type="match status" value="1"/>
</dbReference>
<dbReference type="Pfam" id="PF08534">
    <property type="entry name" value="Redoxin"/>
    <property type="match status" value="1"/>
</dbReference>
<reference evidence="8" key="1">
    <citation type="submission" date="2021-08" db="EMBL/GenBank/DDBJ databases">
        <title>Prevotella lacticifex sp. nov., isolated from rumen of cow.</title>
        <authorList>
            <person name="Shinkai T."/>
            <person name="Ikeyama N."/>
            <person name="Kumagai M."/>
            <person name="Ohmori H."/>
            <person name="Sakamoto M."/>
            <person name="Ohkuma M."/>
            <person name="Mitsumori M."/>
        </authorList>
    </citation>
    <scope>NUCLEOTIDE SEQUENCE</scope>
    <source>
        <strain evidence="8">DSM 11371</strain>
    </source>
</reference>
<dbReference type="CDD" id="cd02966">
    <property type="entry name" value="TlpA_like_family"/>
    <property type="match status" value="1"/>
</dbReference>
<gene>
    <name evidence="8" type="ORF">PRRU23_20270</name>
</gene>
<dbReference type="Proteomes" id="UP000887043">
    <property type="component" value="Unassembled WGS sequence"/>
</dbReference>
<dbReference type="PROSITE" id="PS51352">
    <property type="entry name" value="THIOREDOXIN_2"/>
    <property type="match status" value="1"/>
</dbReference>
<feature type="chain" id="PRO_5041211542" description="Thioredoxin domain-containing protein" evidence="6">
    <location>
        <begin position="23"/>
        <end position="456"/>
    </location>
</feature>
<evidence type="ECO:0000256" key="5">
    <source>
        <dbReference type="SAM" id="Coils"/>
    </source>
</evidence>
<dbReference type="PANTHER" id="PTHR42852">
    <property type="entry name" value="THIOL:DISULFIDE INTERCHANGE PROTEIN DSBE"/>
    <property type="match status" value="1"/>
</dbReference>